<keyword evidence="3" id="KW-1185">Reference proteome</keyword>
<feature type="region of interest" description="Disordered" evidence="1">
    <location>
        <begin position="97"/>
        <end position="168"/>
    </location>
</feature>
<dbReference type="EMBL" id="BLZA01000010">
    <property type="protein sequence ID" value="GHJ84945.1"/>
    <property type="molecule type" value="Genomic_DNA"/>
</dbReference>
<protein>
    <submittedName>
        <fullName evidence="2">Uncharacterized protein</fullName>
    </submittedName>
</protein>
<evidence type="ECO:0000313" key="3">
    <source>
        <dbReference type="Proteomes" id="UP000620104"/>
    </source>
</evidence>
<accession>A0A8H3TQV7</accession>
<feature type="compositionally biased region" description="Polar residues" evidence="1">
    <location>
        <begin position="119"/>
        <end position="131"/>
    </location>
</feature>
<sequence length="304" mass="32748">MVFTSPHSSPRRNNNIPAISSGITQADLLNYAKRTPAPVPPAVFMETAQAESPYPGPREYGLAIGSSLSSTSAYSMVSAPSRPLAGFPPHSDNSYTFSASISPAKQPESADAVLERSPTADQVDSTPQANRYRTPRRAIASSESDDSSMTMTTPRKSRPCGIYHPSPTKNIDALPRLLANPHDGLREQVMDGSTSELITAPLTLRARDVRKLTDISFQKNPTDRPGNSLAANHRRADSAGNVALSLLSRHSNSPTFHSPISSASHAHSIPRQPYLRTLIPARHSGIYAAVNEKFSSVHDHAIPL</sequence>
<dbReference type="AlphaFoldDB" id="A0A8H3TQV7"/>
<proteinExistence type="predicted"/>
<evidence type="ECO:0000313" key="2">
    <source>
        <dbReference type="EMBL" id="GHJ84945.1"/>
    </source>
</evidence>
<comment type="caution">
    <text evidence="2">The sequence shown here is derived from an EMBL/GenBank/DDBJ whole genome shotgun (WGS) entry which is preliminary data.</text>
</comment>
<evidence type="ECO:0000256" key="1">
    <source>
        <dbReference type="SAM" id="MobiDB-lite"/>
    </source>
</evidence>
<gene>
    <name evidence="2" type="ORF">NliqN6_1347</name>
</gene>
<reference evidence="2" key="1">
    <citation type="submission" date="2020-07" db="EMBL/GenBank/DDBJ databases">
        <title>Draft Genome Sequence of a Deep-Sea Yeast, Naganishia (Cryptococcus) liquefaciens strain N6.</title>
        <authorList>
            <person name="Han Y.W."/>
            <person name="Kajitani R."/>
            <person name="Morimoto H."/>
            <person name="Parhat M."/>
            <person name="Tsubouchi H."/>
            <person name="Bakenova O."/>
            <person name="Ogata M."/>
            <person name="Argunhan B."/>
            <person name="Aoki R."/>
            <person name="Kajiwara S."/>
            <person name="Itoh T."/>
            <person name="Iwasaki H."/>
        </authorList>
    </citation>
    <scope>NUCLEOTIDE SEQUENCE</scope>
    <source>
        <strain evidence="2">N6</strain>
    </source>
</reference>
<organism evidence="2 3">
    <name type="scientific">Naganishia liquefaciens</name>
    <dbReference type="NCBI Taxonomy" id="104408"/>
    <lineage>
        <taxon>Eukaryota</taxon>
        <taxon>Fungi</taxon>
        <taxon>Dikarya</taxon>
        <taxon>Basidiomycota</taxon>
        <taxon>Agaricomycotina</taxon>
        <taxon>Tremellomycetes</taxon>
        <taxon>Filobasidiales</taxon>
        <taxon>Filobasidiaceae</taxon>
        <taxon>Naganishia</taxon>
    </lineage>
</organism>
<name>A0A8H3TQV7_9TREE</name>
<dbReference type="Proteomes" id="UP000620104">
    <property type="component" value="Unassembled WGS sequence"/>
</dbReference>